<keyword evidence="2" id="KW-1185">Reference proteome</keyword>
<evidence type="ECO:0000313" key="1">
    <source>
        <dbReference type="EMBL" id="CAB0001702.1"/>
    </source>
</evidence>
<evidence type="ECO:0000313" key="2">
    <source>
        <dbReference type="Proteomes" id="UP000479000"/>
    </source>
</evidence>
<organism evidence="1 2">
    <name type="scientific">Nesidiocoris tenuis</name>
    <dbReference type="NCBI Taxonomy" id="355587"/>
    <lineage>
        <taxon>Eukaryota</taxon>
        <taxon>Metazoa</taxon>
        <taxon>Ecdysozoa</taxon>
        <taxon>Arthropoda</taxon>
        <taxon>Hexapoda</taxon>
        <taxon>Insecta</taxon>
        <taxon>Pterygota</taxon>
        <taxon>Neoptera</taxon>
        <taxon>Paraneoptera</taxon>
        <taxon>Hemiptera</taxon>
        <taxon>Heteroptera</taxon>
        <taxon>Panheteroptera</taxon>
        <taxon>Cimicomorpha</taxon>
        <taxon>Miridae</taxon>
        <taxon>Dicyphina</taxon>
        <taxon>Nesidiocoris</taxon>
    </lineage>
</organism>
<protein>
    <submittedName>
        <fullName evidence="1">Uncharacterized protein</fullName>
    </submittedName>
</protein>
<accession>A0A6H5GFI7</accession>
<name>A0A6H5GFI7_9HEMI</name>
<feature type="non-terminal residue" evidence="1">
    <location>
        <position position="1"/>
    </location>
</feature>
<dbReference type="AlphaFoldDB" id="A0A6H5GFI7"/>
<reference evidence="1 2" key="1">
    <citation type="submission" date="2020-02" db="EMBL/GenBank/DDBJ databases">
        <authorList>
            <person name="Ferguson B K."/>
        </authorList>
    </citation>
    <scope>NUCLEOTIDE SEQUENCE [LARGE SCALE GENOMIC DNA]</scope>
</reference>
<dbReference type="EMBL" id="CADCXU010011306">
    <property type="protein sequence ID" value="CAB0001702.1"/>
    <property type="molecule type" value="Genomic_DNA"/>
</dbReference>
<sequence length="428" mass="48206">RIRCSVMHRWTVILNVRKTCILPAGWLSEAIGVDSAKPCEEHHQLTKCSCRAYLGQKREDSTNLKTQDMIPNQGANEGPILNTKTQEGHPADCVVWNEKTDELVAFSNQQTLEKPTIRLHDHAARLPIFLWLHVDVKTTEGTLGNRNTLSRRLDAIKCDDSKNNNLTLSSIFEYKDLELDLGKVEAKFLFFIETVAKIHLRIDGNSFRVSISKKDNTVCSLNWLDVQELQDYDVHVESNNWWNVFQFIGTGAGMSVAMSNPPMINEPSIINEPSMINEPSIINEESINDDQSIINEKVDRSLISIAARIRADGMDRMEVDGFTSQIPLSITGFSMPIDFSLQLGNGMVGDLSEFARLGNATRTSSILRTAVQYRPLTAEYAHMRLTSPISTCDGSLNFKVSAEDQYALITDPTAKYDRIMLMRIQTYD</sequence>
<dbReference type="Proteomes" id="UP000479000">
    <property type="component" value="Unassembled WGS sequence"/>
</dbReference>
<proteinExistence type="predicted"/>
<gene>
    <name evidence="1" type="ORF">NTEN_LOCUS7489</name>
</gene>